<evidence type="ECO:0000313" key="2">
    <source>
        <dbReference type="Proteomes" id="UP001597548"/>
    </source>
</evidence>
<accession>A0ABW5ZMC0</accession>
<dbReference type="Proteomes" id="UP001597548">
    <property type="component" value="Unassembled WGS sequence"/>
</dbReference>
<dbReference type="Pfam" id="PF13365">
    <property type="entry name" value="Trypsin_2"/>
    <property type="match status" value="1"/>
</dbReference>
<name>A0ABW5ZMC0_9FLAO</name>
<dbReference type="Gene3D" id="2.40.10.120">
    <property type="match status" value="1"/>
</dbReference>
<comment type="caution">
    <text evidence="1">The sequence shown here is derived from an EMBL/GenBank/DDBJ whole genome shotgun (WGS) entry which is preliminary data.</text>
</comment>
<dbReference type="RefSeq" id="WP_194507234.1">
    <property type="nucleotide sequence ID" value="NZ_JADILU010000002.1"/>
</dbReference>
<proteinExistence type="predicted"/>
<reference evidence="2" key="1">
    <citation type="journal article" date="2019" name="Int. J. Syst. Evol. Microbiol.">
        <title>The Global Catalogue of Microorganisms (GCM) 10K type strain sequencing project: providing services to taxonomists for standard genome sequencing and annotation.</title>
        <authorList>
            <consortium name="The Broad Institute Genomics Platform"/>
            <consortium name="The Broad Institute Genome Sequencing Center for Infectious Disease"/>
            <person name="Wu L."/>
            <person name="Ma J."/>
        </authorList>
    </citation>
    <scope>NUCLEOTIDE SEQUENCE [LARGE SCALE GENOMIC DNA]</scope>
    <source>
        <strain evidence="2">KCTC 32514</strain>
    </source>
</reference>
<protein>
    <submittedName>
        <fullName evidence="1">Trypsin-like peptidase domain-containing protein</fullName>
    </submittedName>
</protein>
<dbReference type="SUPFAM" id="SSF50494">
    <property type="entry name" value="Trypsin-like serine proteases"/>
    <property type="match status" value="1"/>
</dbReference>
<dbReference type="InterPro" id="IPR009003">
    <property type="entry name" value="Peptidase_S1_PA"/>
</dbReference>
<sequence length="134" mass="15188">MFNQNLTNLVYQINCGAKNGTAFLITKNFALTVYHVVSEHKSHDIKLSQNDKLIVKAKIISDDIEESKVMDFAILELEEEALNVSFLVIANCTNIKPGTKWTSRGYPKSKIDTGENMYQDDNTVHQHLSNLKMI</sequence>
<evidence type="ECO:0000313" key="1">
    <source>
        <dbReference type="EMBL" id="MFD2914143.1"/>
    </source>
</evidence>
<dbReference type="EMBL" id="JBHUOS010000001">
    <property type="protein sequence ID" value="MFD2914143.1"/>
    <property type="molecule type" value="Genomic_DNA"/>
</dbReference>
<gene>
    <name evidence="1" type="ORF">ACFS29_00700</name>
</gene>
<organism evidence="1 2">
    <name type="scientific">Psychroserpens luteus</name>
    <dbReference type="NCBI Taxonomy" id="1434066"/>
    <lineage>
        <taxon>Bacteria</taxon>
        <taxon>Pseudomonadati</taxon>
        <taxon>Bacteroidota</taxon>
        <taxon>Flavobacteriia</taxon>
        <taxon>Flavobacteriales</taxon>
        <taxon>Flavobacteriaceae</taxon>
        <taxon>Psychroserpens</taxon>
    </lineage>
</organism>
<keyword evidence="2" id="KW-1185">Reference proteome</keyword>